<protein>
    <submittedName>
        <fullName evidence="3">Uncharacterized protein</fullName>
    </submittedName>
</protein>
<dbReference type="AlphaFoldDB" id="A0A0N5BUK9"/>
<evidence type="ECO:0000313" key="2">
    <source>
        <dbReference type="Proteomes" id="UP000046392"/>
    </source>
</evidence>
<dbReference type="Proteomes" id="UP000046392">
    <property type="component" value="Unplaced"/>
</dbReference>
<evidence type="ECO:0000313" key="3">
    <source>
        <dbReference type="WBParaSite" id="SPAL_0000953000.1"/>
    </source>
</evidence>
<keyword evidence="1" id="KW-0472">Membrane</keyword>
<proteinExistence type="predicted"/>
<reference evidence="3" key="1">
    <citation type="submission" date="2017-02" db="UniProtKB">
        <authorList>
            <consortium name="WormBaseParasite"/>
        </authorList>
    </citation>
    <scope>IDENTIFICATION</scope>
</reference>
<sequence>MYIKTHILWHDDEIENIFSNYKTIQLYFFFFISESTIFVFSFFHFLSIIFSFFYSSYLFSFTFHYILSLPFQFFYSILLWENDC</sequence>
<keyword evidence="1" id="KW-1133">Transmembrane helix</keyword>
<feature type="transmembrane region" description="Helical" evidence="1">
    <location>
        <begin position="59"/>
        <end position="80"/>
    </location>
</feature>
<feature type="transmembrane region" description="Helical" evidence="1">
    <location>
        <begin position="26"/>
        <end position="53"/>
    </location>
</feature>
<keyword evidence="1" id="KW-0812">Transmembrane</keyword>
<dbReference type="WBParaSite" id="SPAL_0000953000.1">
    <property type="protein sequence ID" value="SPAL_0000953000.1"/>
    <property type="gene ID" value="SPAL_0000953000"/>
</dbReference>
<accession>A0A0N5BUK9</accession>
<name>A0A0N5BUK9_STREA</name>
<organism evidence="2 3">
    <name type="scientific">Strongyloides papillosus</name>
    <name type="common">Intestinal threadworm</name>
    <dbReference type="NCBI Taxonomy" id="174720"/>
    <lineage>
        <taxon>Eukaryota</taxon>
        <taxon>Metazoa</taxon>
        <taxon>Ecdysozoa</taxon>
        <taxon>Nematoda</taxon>
        <taxon>Chromadorea</taxon>
        <taxon>Rhabditida</taxon>
        <taxon>Tylenchina</taxon>
        <taxon>Panagrolaimomorpha</taxon>
        <taxon>Strongyloidoidea</taxon>
        <taxon>Strongyloididae</taxon>
        <taxon>Strongyloides</taxon>
    </lineage>
</organism>
<evidence type="ECO:0000256" key="1">
    <source>
        <dbReference type="SAM" id="Phobius"/>
    </source>
</evidence>
<keyword evidence="2" id="KW-1185">Reference proteome</keyword>